<evidence type="ECO:0000313" key="4">
    <source>
        <dbReference type="EMBL" id="CAG5097384.1"/>
    </source>
</evidence>
<protein>
    <submittedName>
        <fullName evidence="4">Oidioi.mRNA.OKI2018_I69.XSR.g15054.t2.cds</fullName>
    </submittedName>
</protein>
<dbReference type="InterPro" id="IPR001478">
    <property type="entry name" value="PDZ"/>
</dbReference>
<dbReference type="InterPro" id="IPR036034">
    <property type="entry name" value="PDZ_sf"/>
</dbReference>
<feature type="region of interest" description="Disordered" evidence="2">
    <location>
        <begin position="700"/>
        <end position="897"/>
    </location>
</feature>
<dbReference type="EMBL" id="OU015569">
    <property type="protein sequence ID" value="CAG5097384.1"/>
    <property type="molecule type" value="Genomic_DNA"/>
</dbReference>
<evidence type="ECO:0000259" key="3">
    <source>
        <dbReference type="PROSITE" id="PS50106"/>
    </source>
</evidence>
<feature type="region of interest" description="Disordered" evidence="2">
    <location>
        <begin position="363"/>
        <end position="396"/>
    </location>
</feature>
<keyword evidence="1" id="KW-0175">Coiled coil</keyword>
<feature type="region of interest" description="Disordered" evidence="2">
    <location>
        <begin position="315"/>
        <end position="341"/>
    </location>
</feature>
<dbReference type="SUPFAM" id="SSF50156">
    <property type="entry name" value="PDZ domain-like"/>
    <property type="match status" value="1"/>
</dbReference>
<dbReference type="PROSITE" id="PS50106">
    <property type="entry name" value="PDZ"/>
    <property type="match status" value="1"/>
</dbReference>
<feature type="domain" description="PDZ" evidence="3">
    <location>
        <begin position="533"/>
        <end position="606"/>
    </location>
</feature>
<gene>
    <name evidence="4" type="ORF">OKIOD_LOCUS6612</name>
</gene>
<feature type="compositionally biased region" description="Polar residues" evidence="2">
    <location>
        <begin position="807"/>
        <end position="817"/>
    </location>
</feature>
<accession>A0ABN7SC45</accession>
<feature type="coiled-coil region" evidence="1">
    <location>
        <begin position="465"/>
        <end position="495"/>
    </location>
</feature>
<evidence type="ECO:0000256" key="2">
    <source>
        <dbReference type="SAM" id="MobiDB-lite"/>
    </source>
</evidence>
<dbReference type="SMART" id="SM00228">
    <property type="entry name" value="PDZ"/>
    <property type="match status" value="1"/>
</dbReference>
<dbReference type="Gene3D" id="2.30.42.10">
    <property type="match status" value="1"/>
</dbReference>
<sequence length="897" mass="102417">MFTKNRFYIYGLKGETPPAEVEVPRNAPAKSSRDRNLFHCEVCGIHMDENNRLSHLKGKKHNLRKVFTSFDFKTLVKRDDGSPTVALLLEHVFNAGVQSELPLYGVEFFVECHDPEVPNKMVIFHKASGSQFSLPLFEQSEEGEVSSKAEHALSKKYEKFLEDLWASPLISNSLRQKDFQTFKNASGWPWIETAEDGPHDTWPAWRRLQIQDGNKKVKEAAFKIAKKTDLAEFRGALNGIQIVGAEELEILKLETEKKLADFMQETIDEQKKPEVAKLCRTIQAKYREEADALATKVKLKAMKGIEQIPGVSAQILQKQREREKREAEMRRKNGGHNNQMAKNIRTLAPGMSGAIRPPAPLSRWPTQPNNFGNNNFQQQQNNAGNFNNNAGNNFQMRNGQQNARFAGPSSQMQSAEPMAELPPPPGLNIDLEEAAKNLTKMGEKLSGGQEKTESKALETKEMKLLRGLLDVERELEEKIKELKELADREKTLKEKDHKPIGKLLTVLESAKTAIASDYYLLFTKAHLKYRPRTIKIEANASESFGFRVQQTRVGGKRIFYFSSVTDRSPSAKAGLCQGDRLVELNDKVIDEYDYDELIEKIQTASKPNKEGKKSLVFLLSDPETDEYIQTELALPVIRFQVKPHVNPESIANEWLKFRKKQKAAKKGFFTDSSCFETKLEEIKPPVSESPALPLQNPAQEISDKISPTPTRDNEVDDLSALNYDRGGERRPLSRLITDGRSGVPPRREGWLDESPVHGPSPAHRWNDPSYRPNSFPSSDQNAFNNGSRHNYEPGWHDPQRHRHRSSEWNQVDNQSRFPANDGRWNGPPHSARPPPYQVPSGRDSRDFDSRQSHNPDYDRRNHEYDQAHHSESRPESWYQNDEDRRRPPNSNSRFRPY</sequence>
<dbReference type="InterPro" id="IPR041489">
    <property type="entry name" value="PDZ_6"/>
</dbReference>
<feature type="compositionally biased region" description="Basic and acidic residues" evidence="2">
    <location>
        <begin position="789"/>
        <end position="798"/>
    </location>
</feature>
<proteinExistence type="predicted"/>
<feature type="compositionally biased region" description="Basic and acidic residues" evidence="2">
    <location>
        <begin position="318"/>
        <end position="331"/>
    </location>
</feature>
<feature type="compositionally biased region" description="Low complexity" evidence="2">
    <location>
        <begin position="888"/>
        <end position="897"/>
    </location>
</feature>
<feature type="compositionally biased region" description="Basic and acidic residues" evidence="2">
    <location>
        <begin position="842"/>
        <end position="874"/>
    </location>
</feature>
<evidence type="ECO:0000313" key="5">
    <source>
        <dbReference type="Proteomes" id="UP001158576"/>
    </source>
</evidence>
<feature type="compositionally biased region" description="Polar residues" evidence="2">
    <location>
        <begin position="771"/>
        <end position="788"/>
    </location>
</feature>
<dbReference type="Proteomes" id="UP001158576">
    <property type="component" value="Chromosome XSR"/>
</dbReference>
<dbReference type="Pfam" id="PF17820">
    <property type="entry name" value="PDZ_6"/>
    <property type="match status" value="1"/>
</dbReference>
<keyword evidence="5" id="KW-1185">Reference proteome</keyword>
<organism evidence="4 5">
    <name type="scientific">Oikopleura dioica</name>
    <name type="common">Tunicate</name>
    <dbReference type="NCBI Taxonomy" id="34765"/>
    <lineage>
        <taxon>Eukaryota</taxon>
        <taxon>Metazoa</taxon>
        <taxon>Chordata</taxon>
        <taxon>Tunicata</taxon>
        <taxon>Appendicularia</taxon>
        <taxon>Copelata</taxon>
        <taxon>Oikopleuridae</taxon>
        <taxon>Oikopleura</taxon>
    </lineage>
</organism>
<reference evidence="4 5" key="1">
    <citation type="submission" date="2021-04" db="EMBL/GenBank/DDBJ databases">
        <authorList>
            <person name="Bliznina A."/>
        </authorList>
    </citation>
    <scope>NUCLEOTIDE SEQUENCE [LARGE SCALE GENOMIC DNA]</scope>
</reference>
<name>A0ABN7SC45_OIKDI</name>
<feature type="compositionally biased region" description="Low complexity" evidence="2">
    <location>
        <begin position="369"/>
        <end position="395"/>
    </location>
</feature>
<evidence type="ECO:0000256" key="1">
    <source>
        <dbReference type="SAM" id="Coils"/>
    </source>
</evidence>